<dbReference type="EMBL" id="MU001680">
    <property type="protein sequence ID" value="KAF2457405.1"/>
    <property type="molecule type" value="Genomic_DNA"/>
</dbReference>
<organism evidence="2 3">
    <name type="scientific">Lineolata rhizophorae</name>
    <dbReference type="NCBI Taxonomy" id="578093"/>
    <lineage>
        <taxon>Eukaryota</taxon>
        <taxon>Fungi</taxon>
        <taxon>Dikarya</taxon>
        <taxon>Ascomycota</taxon>
        <taxon>Pezizomycotina</taxon>
        <taxon>Dothideomycetes</taxon>
        <taxon>Dothideomycetes incertae sedis</taxon>
        <taxon>Lineolatales</taxon>
        <taxon>Lineolataceae</taxon>
        <taxon>Lineolata</taxon>
    </lineage>
</organism>
<accession>A0A6A6P073</accession>
<proteinExistence type="predicted"/>
<reference evidence="2" key="1">
    <citation type="journal article" date="2020" name="Stud. Mycol.">
        <title>101 Dothideomycetes genomes: a test case for predicting lifestyles and emergence of pathogens.</title>
        <authorList>
            <person name="Haridas S."/>
            <person name="Albert R."/>
            <person name="Binder M."/>
            <person name="Bloem J."/>
            <person name="Labutti K."/>
            <person name="Salamov A."/>
            <person name="Andreopoulos B."/>
            <person name="Baker S."/>
            <person name="Barry K."/>
            <person name="Bills G."/>
            <person name="Bluhm B."/>
            <person name="Cannon C."/>
            <person name="Castanera R."/>
            <person name="Culley D."/>
            <person name="Daum C."/>
            <person name="Ezra D."/>
            <person name="Gonzalez J."/>
            <person name="Henrissat B."/>
            <person name="Kuo A."/>
            <person name="Liang C."/>
            <person name="Lipzen A."/>
            <person name="Lutzoni F."/>
            <person name="Magnuson J."/>
            <person name="Mondo S."/>
            <person name="Nolan M."/>
            <person name="Ohm R."/>
            <person name="Pangilinan J."/>
            <person name="Park H.-J."/>
            <person name="Ramirez L."/>
            <person name="Alfaro M."/>
            <person name="Sun H."/>
            <person name="Tritt A."/>
            <person name="Yoshinaga Y."/>
            <person name="Zwiers L.-H."/>
            <person name="Turgeon B."/>
            <person name="Goodwin S."/>
            <person name="Spatafora J."/>
            <person name="Crous P."/>
            <person name="Grigoriev I."/>
        </authorList>
    </citation>
    <scope>NUCLEOTIDE SEQUENCE</scope>
    <source>
        <strain evidence="2">ATCC 16933</strain>
    </source>
</reference>
<name>A0A6A6P073_9PEZI</name>
<evidence type="ECO:0000313" key="3">
    <source>
        <dbReference type="Proteomes" id="UP000799766"/>
    </source>
</evidence>
<dbReference type="AlphaFoldDB" id="A0A6A6P073"/>
<gene>
    <name evidence="2" type="ORF">BDY21DRAFT_343735</name>
</gene>
<keyword evidence="1" id="KW-0472">Membrane</keyword>
<feature type="transmembrane region" description="Helical" evidence="1">
    <location>
        <begin position="20"/>
        <end position="40"/>
    </location>
</feature>
<evidence type="ECO:0000256" key="1">
    <source>
        <dbReference type="SAM" id="Phobius"/>
    </source>
</evidence>
<keyword evidence="1" id="KW-1133">Transmembrane helix</keyword>
<keyword evidence="3" id="KW-1185">Reference proteome</keyword>
<keyword evidence="1" id="KW-0812">Transmembrane</keyword>
<dbReference type="Proteomes" id="UP000799766">
    <property type="component" value="Unassembled WGS sequence"/>
</dbReference>
<evidence type="ECO:0000313" key="2">
    <source>
        <dbReference type="EMBL" id="KAF2457405.1"/>
    </source>
</evidence>
<dbReference type="OrthoDB" id="47494at2759"/>
<protein>
    <submittedName>
        <fullName evidence="2">Uncharacterized protein</fullName>
    </submittedName>
</protein>
<sequence>MALEGVAGECLGARLGARVGLSSAAALFVLLCDALEYMLYSLDSFARWRHGTAMLSIKAR</sequence>